<dbReference type="InterPro" id="IPR020422">
    <property type="entry name" value="TYR_PHOSPHATASE_DUAL_dom"/>
</dbReference>
<feature type="domain" description="Tyrosine-protein phosphatase" evidence="6">
    <location>
        <begin position="12"/>
        <end position="157"/>
    </location>
</feature>
<gene>
    <name evidence="8" type="ORF">TTHERM_00438890</name>
</gene>
<protein>
    <recommendedName>
        <fullName evidence="2">protein-tyrosine-phosphatase</fullName>
        <ecNumber evidence="2">3.1.3.48</ecNumber>
    </recommendedName>
</protein>
<dbReference type="AlphaFoldDB" id="I7LVA3"/>
<accession>I7LVA3</accession>
<feature type="domain" description="Tyrosine specific protein phosphatases" evidence="7">
    <location>
        <begin position="76"/>
        <end position="152"/>
    </location>
</feature>
<dbReference type="HOGENOM" id="CLU_027074_11_8_1"/>
<dbReference type="EC" id="3.1.3.48" evidence="2"/>
<dbReference type="PANTHER" id="PTHR10159:SF519">
    <property type="entry name" value="DUAL SPECIFICITY PROTEIN PHOSPHATASE MPK3"/>
    <property type="match status" value="1"/>
</dbReference>
<dbReference type="GeneID" id="7832479"/>
<evidence type="ECO:0000256" key="5">
    <source>
        <dbReference type="SAM" id="MobiDB-lite"/>
    </source>
</evidence>
<organism evidence="8 9">
    <name type="scientific">Tetrahymena thermophila (strain SB210)</name>
    <dbReference type="NCBI Taxonomy" id="312017"/>
    <lineage>
        <taxon>Eukaryota</taxon>
        <taxon>Sar</taxon>
        <taxon>Alveolata</taxon>
        <taxon>Ciliophora</taxon>
        <taxon>Intramacronucleata</taxon>
        <taxon>Oligohymenophorea</taxon>
        <taxon>Hymenostomatida</taxon>
        <taxon>Tetrahymenina</taxon>
        <taxon>Tetrahymenidae</taxon>
        <taxon>Tetrahymena</taxon>
    </lineage>
</organism>
<dbReference type="EMBL" id="GG662663">
    <property type="protein sequence ID" value="EAR97541.1"/>
    <property type="molecule type" value="Genomic_DNA"/>
</dbReference>
<dbReference type="InterPro" id="IPR029021">
    <property type="entry name" value="Prot-tyrosine_phosphatase-like"/>
</dbReference>
<dbReference type="InterPro" id="IPR000387">
    <property type="entry name" value="Tyr_Pase_dom"/>
</dbReference>
<evidence type="ECO:0000313" key="9">
    <source>
        <dbReference type="Proteomes" id="UP000009168"/>
    </source>
</evidence>
<feature type="compositionally biased region" description="Acidic residues" evidence="5">
    <location>
        <begin position="195"/>
        <end position="206"/>
    </location>
</feature>
<evidence type="ECO:0000259" key="7">
    <source>
        <dbReference type="PROSITE" id="PS50056"/>
    </source>
</evidence>
<evidence type="ECO:0000259" key="6">
    <source>
        <dbReference type="PROSITE" id="PS50054"/>
    </source>
</evidence>
<dbReference type="InParanoid" id="I7LVA3"/>
<dbReference type="SUPFAM" id="SSF52799">
    <property type="entry name" value="(Phosphotyrosine protein) phosphatases II"/>
    <property type="match status" value="1"/>
</dbReference>
<evidence type="ECO:0000256" key="4">
    <source>
        <dbReference type="ARBA" id="ARBA00022912"/>
    </source>
</evidence>
<feature type="compositionally biased region" description="Basic and acidic residues" evidence="5">
    <location>
        <begin position="159"/>
        <end position="173"/>
    </location>
</feature>
<dbReference type="CDD" id="cd14498">
    <property type="entry name" value="DSP"/>
    <property type="match status" value="1"/>
</dbReference>
<dbReference type="PROSITE" id="PS50054">
    <property type="entry name" value="TYR_PHOSPHATASE_DUAL"/>
    <property type="match status" value="1"/>
</dbReference>
<keyword evidence="3" id="KW-0378">Hydrolase</keyword>
<dbReference type="Pfam" id="PF00782">
    <property type="entry name" value="DSPc"/>
    <property type="match status" value="1"/>
</dbReference>
<evidence type="ECO:0000256" key="2">
    <source>
        <dbReference type="ARBA" id="ARBA00013064"/>
    </source>
</evidence>
<dbReference type="GO" id="GO:0004725">
    <property type="term" value="F:protein tyrosine phosphatase activity"/>
    <property type="evidence" value="ECO:0007669"/>
    <property type="project" value="UniProtKB-EC"/>
</dbReference>
<keyword evidence="4" id="KW-0904">Protein phosphatase</keyword>
<dbReference type="GO" id="GO:0005737">
    <property type="term" value="C:cytoplasm"/>
    <property type="evidence" value="ECO:0007669"/>
    <property type="project" value="TreeGrafter"/>
</dbReference>
<dbReference type="Gene3D" id="3.90.190.10">
    <property type="entry name" value="Protein tyrosine phosphatase superfamily"/>
    <property type="match status" value="1"/>
</dbReference>
<dbReference type="PANTHER" id="PTHR10159">
    <property type="entry name" value="DUAL SPECIFICITY PROTEIN PHOSPHATASE"/>
    <property type="match status" value="1"/>
</dbReference>
<evidence type="ECO:0000313" key="8">
    <source>
        <dbReference type="EMBL" id="EAR97541.1"/>
    </source>
</evidence>
<dbReference type="RefSeq" id="XP_001017786.1">
    <property type="nucleotide sequence ID" value="XM_001017786.3"/>
</dbReference>
<dbReference type="OrthoDB" id="10252009at2759"/>
<name>I7LVA3_TETTS</name>
<dbReference type="Proteomes" id="UP000009168">
    <property type="component" value="Unassembled WGS sequence"/>
</dbReference>
<reference evidence="9" key="1">
    <citation type="journal article" date="2006" name="PLoS Biol.">
        <title>Macronuclear genome sequence of the ciliate Tetrahymena thermophila, a model eukaryote.</title>
        <authorList>
            <person name="Eisen J.A."/>
            <person name="Coyne R.S."/>
            <person name="Wu M."/>
            <person name="Wu D."/>
            <person name="Thiagarajan M."/>
            <person name="Wortman J.R."/>
            <person name="Badger J.H."/>
            <person name="Ren Q."/>
            <person name="Amedeo P."/>
            <person name="Jones K.M."/>
            <person name="Tallon L.J."/>
            <person name="Delcher A.L."/>
            <person name="Salzberg S.L."/>
            <person name="Silva J.C."/>
            <person name="Haas B.J."/>
            <person name="Majoros W.H."/>
            <person name="Farzad M."/>
            <person name="Carlton J.M."/>
            <person name="Smith R.K. Jr."/>
            <person name="Garg J."/>
            <person name="Pearlman R.E."/>
            <person name="Karrer K.M."/>
            <person name="Sun L."/>
            <person name="Manning G."/>
            <person name="Elde N.C."/>
            <person name="Turkewitz A.P."/>
            <person name="Asai D.J."/>
            <person name="Wilkes D.E."/>
            <person name="Wang Y."/>
            <person name="Cai H."/>
            <person name="Collins K."/>
            <person name="Stewart B.A."/>
            <person name="Lee S.R."/>
            <person name="Wilamowska K."/>
            <person name="Weinberg Z."/>
            <person name="Ruzzo W.L."/>
            <person name="Wloga D."/>
            <person name="Gaertig J."/>
            <person name="Frankel J."/>
            <person name="Tsao C.-C."/>
            <person name="Gorovsky M.A."/>
            <person name="Keeling P.J."/>
            <person name="Waller R.F."/>
            <person name="Patron N.J."/>
            <person name="Cherry J.M."/>
            <person name="Stover N.A."/>
            <person name="Krieger C.J."/>
            <person name="del Toro C."/>
            <person name="Ryder H.F."/>
            <person name="Williamson S.C."/>
            <person name="Barbeau R.A."/>
            <person name="Hamilton E.P."/>
            <person name="Orias E."/>
        </authorList>
    </citation>
    <scope>NUCLEOTIDE SEQUENCE [LARGE SCALE GENOMIC DNA]</scope>
    <source>
        <strain evidence="9">SB210</strain>
    </source>
</reference>
<dbReference type="PROSITE" id="PS50056">
    <property type="entry name" value="TYR_PHOSPHATASE_2"/>
    <property type="match status" value="1"/>
</dbReference>
<dbReference type="STRING" id="312017.I7LVA3"/>
<evidence type="ECO:0000256" key="1">
    <source>
        <dbReference type="ARBA" id="ARBA00008601"/>
    </source>
</evidence>
<dbReference type="GO" id="GO:0043409">
    <property type="term" value="P:negative regulation of MAPK cascade"/>
    <property type="evidence" value="ECO:0007669"/>
    <property type="project" value="TreeGrafter"/>
</dbReference>
<dbReference type="KEGG" id="tet:TTHERM_00438890"/>
<dbReference type="InterPro" id="IPR000340">
    <property type="entry name" value="Dual-sp_phosphatase_cat-dom"/>
</dbReference>
<evidence type="ECO:0000256" key="3">
    <source>
        <dbReference type="ARBA" id="ARBA00022801"/>
    </source>
</evidence>
<comment type="similarity">
    <text evidence="1">Belongs to the protein-tyrosine phosphatase family. Non-receptor class dual specificity subfamily.</text>
</comment>
<dbReference type="eggNOG" id="KOG1716">
    <property type="taxonomic scope" value="Eukaryota"/>
</dbReference>
<dbReference type="InterPro" id="IPR016130">
    <property type="entry name" value="Tyr_Pase_AS"/>
</dbReference>
<keyword evidence="9" id="KW-1185">Reference proteome</keyword>
<dbReference type="PROSITE" id="PS00383">
    <property type="entry name" value="TYR_PHOSPHATASE_1"/>
    <property type="match status" value="1"/>
</dbReference>
<feature type="region of interest" description="Disordered" evidence="5">
    <location>
        <begin position="159"/>
        <end position="215"/>
    </location>
</feature>
<dbReference type="SMART" id="SM00195">
    <property type="entry name" value="DSPc"/>
    <property type="match status" value="1"/>
</dbReference>
<sequence length="215" mass="24984">MYLGKSGHCILEPNHERGGLYLSNLEWAKDYDLLREHKIRYLMTVGAKLTPPGLNRSIVDDHIKFEIYDTPTADIKQFFKQATLFLKEKILEQKQNVLVHCHQGASRSATIVIAFLMKCLKWNYDRSYSHIKRIRNVVQPNKGFVNQLKMYEKELGLAKKQDQTHKKGKKSTELQRPLGQEKGNEDIVDQSEQQREEEVDEYEPQEPSEAVGLNI</sequence>
<proteinExistence type="inferred from homology"/>